<keyword evidence="2" id="KW-1185">Reference proteome</keyword>
<comment type="caution">
    <text evidence="1">The sequence shown here is derived from an EMBL/GenBank/DDBJ whole genome shotgun (WGS) entry which is preliminary data.</text>
</comment>
<name>W4RU20_9BACI</name>
<accession>W4RU20</accession>
<evidence type="ECO:0000313" key="1">
    <source>
        <dbReference type="EMBL" id="GAE47144.1"/>
    </source>
</evidence>
<evidence type="ECO:0000313" key="2">
    <source>
        <dbReference type="Proteomes" id="UP000018949"/>
    </source>
</evidence>
<dbReference type="Proteomes" id="UP000018949">
    <property type="component" value="Unassembled WGS sequence"/>
</dbReference>
<protein>
    <submittedName>
        <fullName evidence="1">Uncharacterized protein</fullName>
    </submittedName>
</protein>
<organism evidence="1 2">
    <name type="scientific">Mesobacillus boroniphilus JCM 21738</name>
    <dbReference type="NCBI Taxonomy" id="1294265"/>
    <lineage>
        <taxon>Bacteria</taxon>
        <taxon>Bacillati</taxon>
        <taxon>Bacillota</taxon>
        <taxon>Bacilli</taxon>
        <taxon>Bacillales</taxon>
        <taxon>Bacillaceae</taxon>
        <taxon>Mesobacillus</taxon>
    </lineage>
</organism>
<dbReference type="AlphaFoldDB" id="W4RU20"/>
<reference evidence="1 2" key="1">
    <citation type="submission" date="2013-12" db="EMBL/GenBank/DDBJ databases">
        <title>NBRP : Genome information of microbial organism related human and environment.</title>
        <authorList>
            <person name="Hattori M."/>
            <person name="Oshima K."/>
            <person name="Inaba H."/>
            <person name="Suda W."/>
            <person name="Sakamoto M."/>
            <person name="Iino T."/>
            <person name="Kitahara M."/>
            <person name="Oshida Y."/>
            <person name="Iida T."/>
            <person name="Kudo T."/>
            <person name="Itoh T."/>
            <person name="Ahmed I."/>
            <person name="Ohkuma M."/>
        </authorList>
    </citation>
    <scope>NUCLEOTIDE SEQUENCE [LARGE SCALE GENOMIC DNA]</scope>
    <source>
        <strain evidence="1 2">JCM 21738</strain>
    </source>
</reference>
<proteinExistence type="predicted"/>
<gene>
    <name evidence="1" type="ORF">JCM21738_4094</name>
</gene>
<dbReference type="EMBL" id="BAUW01000065">
    <property type="protein sequence ID" value="GAE47144.1"/>
    <property type="molecule type" value="Genomic_DNA"/>
</dbReference>
<sequence>MRCNIQKILYDLYALPKLHVFDNKPFSNLVKQNNKQCNYVIKHKGNLHINSLPLNFSTYKIKTTDFINLSKKTPTNSKVQLKNSD</sequence>